<evidence type="ECO:0000313" key="2">
    <source>
        <dbReference type="Proteomes" id="UP000757540"/>
    </source>
</evidence>
<organism evidence="1 2">
    <name type="scientific">Isoptericola halotolerans</name>
    <dbReference type="NCBI Taxonomy" id="300560"/>
    <lineage>
        <taxon>Bacteria</taxon>
        <taxon>Bacillati</taxon>
        <taxon>Actinomycetota</taxon>
        <taxon>Actinomycetes</taxon>
        <taxon>Micrococcales</taxon>
        <taxon>Promicromonosporaceae</taxon>
        <taxon>Isoptericola</taxon>
    </lineage>
</organism>
<dbReference type="EMBL" id="JABEZU010000002">
    <property type="protein sequence ID" value="NOV97571.1"/>
    <property type="molecule type" value="Genomic_DNA"/>
</dbReference>
<protein>
    <submittedName>
        <fullName evidence="1">Uncharacterized protein</fullName>
    </submittedName>
</protein>
<dbReference type="InterPro" id="IPR046561">
    <property type="entry name" value="DUF6716"/>
</dbReference>
<keyword evidence="2" id="KW-1185">Reference proteome</keyword>
<name>A0ABX2A4R0_9MICO</name>
<gene>
    <name evidence="1" type="ORF">HDG69_002146</name>
</gene>
<accession>A0ABX2A4R0</accession>
<sequence length="400" mass="42808">MSRVRVLAVADADSYLKWAAWSLARLRDHDGEPVVEPAVVVLRSPLAPTAEQARAAVAGTGLHPPSVLTPGALTRYVRTHLPDVVLVAATGPVAELVAHRVLRATRHGHRPALVTGLPGMALPATDRGTGWRRWTDAFVVHGRREAAPYRDAFARHDADPRIVLSRLPFLDPPAGTRATGTPPQGVPHRVVLAAQAKVPATREDRVALLDGLARLADDGLEVTVKLRARAGERQTHNEPYPLDTLWATEHRRLGRSADTVGFAVGPMGDHLTPGTALLTVSSTAALESLARGLPTVFLTDFGVGPEQLNEAYTGSGCLRRLDEVAATLRAGGPTPDRAWCEDGYLHTGDELAGAVRELAESSRAGTLAPRDAVVPWSRPRHLWSVARSALPVALSARLTR</sequence>
<dbReference type="Proteomes" id="UP000757540">
    <property type="component" value="Unassembled WGS sequence"/>
</dbReference>
<proteinExistence type="predicted"/>
<dbReference type="Pfam" id="PF20471">
    <property type="entry name" value="DUF6716"/>
    <property type="match status" value="1"/>
</dbReference>
<reference evidence="1 2" key="1">
    <citation type="submission" date="2020-05" db="EMBL/GenBank/DDBJ databases">
        <title>Genomic Encyclopedia of Type Strains, Phase III (KMG-III): the genomes of soil and plant-associated and newly described type strains.</title>
        <authorList>
            <person name="Whitman W."/>
        </authorList>
    </citation>
    <scope>NUCLEOTIDE SEQUENCE [LARGE SCALE GENOMIC DNA]</scope>
    <source>
        <strain evidence="1 2">KCTC 19046</strain>
    </source>
</reference>
<comment type="caution">
    <text evidence="1">The sequence shown here is derived from an EMBL/GenBank/DDBJ whole genome shotgun (WGS) entry which is preliminary data.</text>
</comment>
<dbReference type="RefSeq" id="WP_171783762.1">
    <property type="nucleotide sequence ID" value="NZ_BAAAML010000009.1"/>
</dbReference>
<evidence type="ECO:0000313" key="1">
    <source>
        <dbReference type="EMBL" id="NOV97571.1"/>
    </source>
</evidence>